<dbReference type="SUPFAM" id="SSF53098">
    <property type="entry name" value="Ribonuclease H-like"/>
    <property type="match status" value="1"/>
</dbReference>
<protein>
    <recommendedName>
        <fullName evidence="13 14">Crossover junction endodeoxyribonuclease RuvC</fullName>
        <ecNumber evidence="13 14">3.1.21.10</ecNumber>
    </recommendedName>
    <alternativeName>
        <fullName evidence="13">Holliday junction nuclease RuvC</fullName>
    </alternativeName>
    <alternativeName>
        <fullName evidence="13">Holliday junction resolvase RuvC</fullName>
    </alternativeName>
</protein>
<gene>
    <name evidence="13 15" type="primary">ruvC</name>
    <name evidence="15" type="ORF">NCTC12020_00761</name>
</gene>
<organism evidence="15 16">
    <name type="scientific">Veillonella criceti</name>
    <dbReference type="NCBI Taxonomy" id="103891"/>
    <lineage>
        <taxon>Bacteria</taxon>
        <taxon>Bacillati</taxon>
        <taxon>Bacillota</taxon>
        <taxon>Negativicutes</taxon>
        <taxon>Veillonellales</taxon>
        <taxon>Veillonellaceae</taxon>
        <taxon>Veillonella</taxon>
    </lineage>
</organism>
<accession>A0A380NIT0</accession>
<keyword evidence="2 13" id="KW-0963">Cytoplasm</keyword>
<dbReference type="EC" id="3.1.21.10" evidence="13 14"/>
<feature type="active site" evidence="13">
    <location>
        <position position="140"/>
    </location>
</feature>
<dbReference type="PANTHER" id="PTHR30194:SF3">
    <property type="entry name" value="CROSSOVER JUNCTION ENDODEOXYRIBONUCLEASE RUVC"/>
    <property type="match status" value="1"/>
</dbReference>
<dbReference type="Pfam" id="PF02075">
    <property type="entry name" value="RuvC"/>
    <property type="match status" value="1"/>
</dbReference>
<feature type="binding site" evidence="13">
    <location>
        <position position="140"/>
    </location>
    <ligand>
        <name>Mg(2+)</name>
        <dbReference type="ChEBI" id="CHEBI:18420"/>
        <label>1</label>
    </ligand>
</feature>
<keyword evidence="7 13" id="KW-0378">Hydrolase</keyword>
<evidence type="ECO:0000256" key="5">
    <source>
        <dbReference type="ARBA" id="ARBA00022759"/>
    </source>
</evidence>
<comment type="similarity">
    <text evidence="1 13">Belongs to the RuvC family.</text>
</comment>
<evidence type="ECO:0000256" key="3">
    <source>
        <dbReference type="ARBA" id="ARBA00022722"/>
    </source>
</evidence>
<dbReference type="GO" id="GO:0048476">
    <property type="term" value="C:Holliday junction resolvase complex"/>
    <property type="evidence" value="ECO:0007669"/>
    <property type="project" value="UniProtKB-UniRule"/>
</dbReference>
<evidence type="ECO:0000256" key="7">
    <source>
        <dbReference type="ARBA" id="ARBA00022801"/>
    </source>
</evidence>
<comment type="subunit">
    <text evidence="13">Homodimer which binds Holliday junction (HJ) DNA. The HJ becomes 2-fold symmetrical on binding to RuvC with unstacked arms; it has a different conformation from HJ DNA in complex with RuvA. In the full resolvosome a probable DNA-RuvA(4)-RuvB(12)-RuvC(2) complex forms which resolves the HJ.</text>
</comment>
<dbReference type="InterPro" id="IPR012337">
    <property type="entry name" value="RNaseH-like_sf"/>
</dbReference>
<dbReference type="Proteomes" id="UP000255367">
    <property type="component" value="Unassembled WGS sequence"/>
</dbReference>
<dbReference type="PANTHER" id="PTHR30194">
    <property type="entry name" value="CROSSOVER JUNCTION ENDODEOXYRIBONUCLEASE RUVC"/>
    <property type="match status" value="1"/>
</dbReference>
<dbReference type="Gene3D" id="3.30.420.10">
    <property type="entry name" value="Ribonuclease H-like superfamily/Ribonuclease H"/>
    <property type="match status" value="1"/>
</dbReference>
<evidence type="ECO:0000256" key="12">
    <source>
        <dbReference type="ARBA" id="ARBA00029354"/>
    </source>
</evidence>
<dbReference type="PROSITE" id="PS01321">
    <property type="entry name" value="RUVC"/>
    <property type="match status" value="1"/>
</dbReference>
<dbReference type="GO" id="GO:0003677">
    <property type="term" value="F:DNA binding"/>
    <property type="evidence" value="ECO:0007669"/>
    <property type="project" value="UniProtKB-KW"/>
</dbReference>
<dbReference type="InterPro" id="IPR036397">
    <property type="entry name" value="RNaseH_sf"/>
</dbReference>
<dbReference type="GO" id="GO:0008821">
    <property type="term" value="F:crossover junction DNA endonuclease activity"/>
    <property type="evidence" value="ECO:0007669"/>
    <property type="project" value="UniProtKB-UniRule"/>
</dbReference>
<dbReference type="NCBIfam" id="NF000711">
    <property type="entry name" value="PRK00039.2-1"/>
    <property type="match status" value="1"/>
</dbReference>
<evidence type="ECO:0000256" key="10">
    <source>
        <dbReference type="ARBA" id="ARBA00023172"/>
    </source>
</evidence>
<keyword evidence="3 13" id="KW-0540">Nuclease</keyword>
<evidence type="ECO:0000256" key="8">
    <source>
        <dbReference type="ARBA" id="ARBA00022842"/>
    </source>
</evidence>
<feature type="binding site" evidence="13">
    <location>
        <position position="67"/>
    </location>
    <ligand>
        <name>Mg(2+)</name>
        <dbReference type="ChEBI" id="CHEBI:18420"/>
        <label>2</label>
    </ligand>
</feature>
<dbReference type="InterPro" id="IPR020563">
    <property type="entry name" value="X-over_junc_endoDNase_Mg_BS"/>
</dbReference>
<dbReference type="AlphaFoldDB" id="A0A380NIT0"/>
<evidence type="ECO:0000256" key="6">
    <source>
        <dbReference type="ARBA" id="ARBA00022763"/>
    </source>
</evidence>
<dbReference type="CDD" id="cd16962">
    <property type="entry name" value="RuvC"/>
    <property type="match status" value="1"/>
</dbReference>
<keyword evidence="6 13" id="KW-0227">DNA damage</keyword>
<feature type="active site" evidence="13">
    <location>
        <position position="67"/>
    </location>
</feature>
<dbReference type="PRINTS" id="PR00696">
    <property type="entry name" value="RSOLVASERUVC"/>
</dbReference>
<comment type="function">
    <text evidence="13">The RuvA-RuvB-RuvC complex processes Holliday junction (HJ) DNA during genetic recombination and DNA repair. Endonuclease that resolves HJ intermediates. Cleaves cruciform DNA by making single-stranded nicks across the HJ at symmetrical positions within the homologous arms, yielding a 5'-phosphate and a 3'-hydroxyl group; requires a central core of homology in the junction. The consensus cleavage sequence is 5'-(A/T)TT(C/G)-3'. Cleavage occurs on the 3'-side of the TT dinucleotide at the point of strand exchange. HJ branch migration catalyzed by RuvA-RuvB allows RuvC to scan DNA until it finds its consensus sequence, where it cleaves and resolves the cruciform DNA.</text>
</comment>
<evidence type="ECO:0000313" key="15">
    <source>
        <dbReference type="EMBL" id="SUP42074.1"/>
    </source>
</evidence>
<dbReference type="RefSeq" id="WP_115309978.1">
    <property type="nucleotide sequence ID" value="NZ_UHIO01000001.1"/>
</dbReference>
<dbReference type="FunFam" id="3.30.420.10:FF:000002">
    <property type="entry name" value="Crossover junction endodeoxyribonuclease RuvC"/>
    <property type="match status" value="1"/>
</dbReference>
<evidence type="ECO:0000256" key="2">
    <source>
        <dbReference type="ARBA" id="ARBA00022490"/>
    </source>
</evidence>
<keyword evidence="16" id="KW-1185">Reference proteome</keyword>
<keyword evidence="9 13" id="KW-0238">DNA-binding</keyword>
<keyword evidence="11 13" id="KW-0234">DNA repair</keyword>
<feature type="binding site" evidence="13">
    <location>
        <position position="7"/>
    </location>
    <ligand>
        <name>Mg(2+)</name>
        <dbReference type="ChEBI" id="CHEBI:18420"/>
        <label>1</label>
    </ligand>
</feature>
<evidence type="ECO:0000256" key="11">
    <source>
        <dbReference type="ARBA" id="ARBA00023204"/>
    </source>
</evidence>
<dbReference type="GO" id="GO:0005737">
    <property type="term" value="C:cytoplasm"/>
    <property type="evidence" value="ECO:0007669"/>
    <property type="project" value="UniProtKB-SubCell"/>
</dbReference>
<evidence type="ECO:0000313" key="16">
    <source>
        <dbReference type="Proteomes" id="UP000255367"/>
    </source>
</evidence>
<dbReference type="GO" id="GO:0006310">
    <property type="term" value="P:DNA recombination"/>
    <property type="evidence" value="ECO:0007669"/>
    <property type="project" value="UniProtKB-UniRule"/>
</dbReference>
<dbReference type="HAMAP" id="MF_00034">
    <property type="entry name" value="RuvC"/>
    <property type="match status" value="1"/>
</dbReference>
<proteinExistence type="inferred from homology"/>
<evidence type="ECO:0000256" key="4">
    <source>
        <dbReference type="ARBA" id="ARBA00022723"/>
    </source>
</evidence>
<evidence type="ECO:0000256" key="14">
    <source>
        <dbReference type="NCBIfam" id="TIGR00228"/>
    </source>
</evidence>
<comment type="catalytic activity">
    <reaction evidence="12 13">
        <text>Endonucleolytic cleavage at a junction such as a reciprocal single-stranded crossover between two homologous DNA duplexes (Holliday junction).</text>
        <dbReference type="EC" id="3.1.21.10"/>
    </reaction>
</comment>
<evidence type="ECO:0000256" key="9">
    <source>
        <dbReference type="ARBA" id="ARBA00023125"/>
    </source>
</evidence>
<dbReference type="EMBL" id="UHIO01000001">
    <property type="protein sequence ID" value="SUP42074.1"/>
    <property type="molecule type" value="Genomic_DNA"/>
</dbReference>
<name>A0A380NIT0_9FIRM</name>
<dbReference type="InterPro" id="IPR002176">
    <property type="entry name" value="X-over_junc_endoDNase_RuvC"/>
</dbReference>
<sequence>MRIIGIDPGTAICGYGIIDVEGSRLKTVAYGAITTTPQDTDAMRLEILFNDLSDVLEEYRPDKFGIEKLFFNRNVTTAITVAQARGVILLAANQQRIPIYEYTPLQVKQAVVGYGKATKEQVIYMTMNMLGIREKIKPDDTADALAIAICTAHSSHNEDLRRRIQI</sequence>
<keyword evidence="4 13" id="KW-0479">Metal-binding</keyword>
<evidence type="ECO:0000256" key="1">
    <source>
        <dbReference type="ARBA" id="ARBA00009518"/>
    </source>
</evidence>
<keyword evidence="10 13" id="KW-0233">DNA recombination</keyword>
<evidence type="ECO:0000256" key="13">
    <source>
        <dbReference type="HAMAP-Rule" id="MF_00034"/>
    </source>
</evidence>
<comment type="subcellular location">
    <subcellularLocation>
        <location evidence="13">Cytoplasm</location>
    </subcellularLocation>
</comment>
<dbReference type="NCBIfam" id="TIGR00228">
    <property type="entry name" value="ruvC"/>
    <property type="match status" value="1"/>
</dbReference>
<dbReference type="OrthoDB" id="9805499at2"/>
<reference evidence="15 16" key="1">
    <citation type="submission" date="2018-06" db="EMBL/GenBank/DDBJ databases">
        <authorList>
            <consortium name="Pathogen Informatics"/>
            <person name="Doyle S."/>
        </authorList>
    </citation>
    <scope>NUCLEOTIDE SEQUENCE [LARGE SCALE GENOMIC DNA]</scope>
    <source>
        <strain evidence="15 16">NCTC12020</strain>
    </source>
</reference>
<keyword evidence="8 13" id="KW-0460">Magnesium</keyword>
<keyword evidence="5 13" id="KW-0255">Endonuclease</keyword>
<comment type="cofactor">
    <cofactor evidence="13">
        <name>Mg(2+)</name>
        <dbReference type="ChEBI" id="CHEBI:18420"/>
    </cofactor>
    <text evidence="13">Binds 2 Mg(2+) ion per subunit.</text>
</comment>
<dbReference type="GO" id="GO:0000287">
    <property type="term" value="F:magnesium ion binding"/>
    <property type="evidence" value="ECO:0007669"/>
    <property type="project" value="UniProtKB-UniRule"/>
</dbReference>
<feature type="active site" evidence="13">
    <location>
        <position position="7"/>
    </location>
</feature>
<dbReference type="GO" id="GO:0006281">
    <property type="term" value="P:DNA repair"/>
    <property type="evidence" value="ECO:0007669"/>
    <property type="project" value="UniProtKB-UniRule"/>
</dbReference>